<gene>
    <name evidence="2" type="ORF">TSAR_010938</name>
</gene>
<name>A0A232FGY4_9HYME</name>
<feature type="compositionally biased region" description="Low complexity" evidence="1">
    <location>
        <begin position="557"/>
        <end position="571"/>
    </location>
</feature>
<feature type="compositionally biased region" description="Polar residues" evidence="1">
    <location>
        <begin position="1819"/>
        <end position="1846"/>
    </location>
</feature>
<dbReference type="OrthoDB" id="8965057at2759"/>
<sequence>ESDICTFAQRTVHFHVGNEPERCLFTLDTRPKALRQLYDAAAAVAVRSLDSLRRDRDATTSSLEMFMCTPILGKRRQREQSLDIESRVPRAIEDLRRWTSAEALGDVTVAPDCMSRILADNAMDDSQPVDHKLPSPEEQVQAVALKFPAEIVAVDVSGKGFHRMSMRRKSMHTGQESQDTVKRRSRPRRPRGKRRNTIAGTDQKEIRQAVGGEATADEPEDAQASGVSKRTPRSASTDLLGSGGSKKDSPVEKKSHFNTLKAWGRSRLKLISPKSNQQNHAHSDVNASTISLSSIAMASRQQVVDDDIHVVEDVVTYETLTIGRRSRREVLTHERKPSSSSSTASSIQKPLAQQQINGPTTSLSKDEEPEKISGSLATQQSRRDSVKLRESAAERRERRKASSRADEPPHSSSGNWSASSESGRASIGSETTTTTHPPRSTTTASIGTSSTSLSHARRFKGRDTSASSSVTSEGTLTPDIIQDISAVPFSDDGETSSVYSCDTEGYYTSFHVDSGLKTLREEEPPMPQSPLTKSNEVQSDPTSPMMENEYELFGRGSTSTTTSSAGTVCTTLMAPPPPERKSSLTVVAMVHGQKQNGGESPDSGHNTSSSPVESASSPACTGRSCSEFEYSESSDLEGCERIERIRSKTAINTSRIPSMCVITPPGSDDEHNHHHHRHHHKEHHHSKDQKQKKDRNASPGSVLMSATVGTSKMEVINGQDKNLYATVQTVMAPTSSNNNVEKTPTGQNSNNNNNINNNNNNQKISPLSGVLGKLRGVLPGRKHQQKPITAQEAGQQQHNHNNNLQPDSGDYVTIADVRNNNDKRRQDNGGLTTVRPSAGVTYANADLFRRDAEYVSLSELPKKPDSSLERRRQGARVTLDSEGKVVYSSDSLKRRKGAHTTFIPVVGPTNATTTQRQTRQGAYVNVQGAPDEGKTATRNTTPRKQSTKASRAVRTVPDSRFGDAENRPPDGVKRGKHPMTLRFRHNKTLSVDRKVLKPSARQMALLPKGLIPNGNTPKLIRRLPMPDPIVEPVDKENSESAANATVVDDSEAKITETPRIERKLKRSESYRMANSPIMFIKKFSSGGCSSASSDKAHSQKIFRTASEELREDLLKERINYPETVASPEPGTDVEVEVTVTLDDSGDSSSVIGSAKTLPPHSPRPRTIDLEPARVLKYSGTDTEICKKIAKSVASIMLARHLLFLATRRPNKALLAIQPSEPVSTSACSNQQPQQHKHPQQHPQQPPPYVGPPQVHKLHEDYPYQVVHQTHQLQSQLRQNLPNANNQHQAYHHHHHHHHQQHPMYAQHIVDPYQQLIYEKAQNQVYSNYAENQKMYAQQMHNPVQGYNKVSQQQQFYTLPNRRPQREVILEPPRSITPDITRGLARHGALSAAHMLARQGQKAGSAEKLIAHHHGQGGYNCQADLNRKNLEQFEARCKPSAQQHQTPVDVKNRFASPLGLSALGYRFFASTIQDGLKSVPISPIGPEHTNGFKSSTPTSGVGRVAPTVAERLALQSQRCVSPNPALVQQQQQQRSDSPASLVLSPIRSTMSNEELFAAIHKSKRRLNIKDDPESLSPAGSVTSLSKGQQVVGTRHSWSPESQKVPEIPKTVLSPSATSRMDFKRLLLQQAVKAGPTRISAAEQLKLSRQQCQDAHQQQQPSSPKPSNQQIPLTKVLSPRSAWRFQTPRTDVLSSTIIEDAAAEEKAMKPSPETPSPVSTFPPPSSRRQLDLGTSSTETRDIEELKNSINDSKSQQQRSLEKREKELENRLQLEADPVKAIEHRRVSNQLARAQFLATPPSSGSTVPHKDLFSRRFRARSESPQQHNSGNNSATRDLSPPNTTTNTDSGEGALVARSPSAPALETALRSLMDESCVRASNRFIEVQNKGTDEDFLNA</sequence>
<feature type="region of interest" description="Disordered" evidence="1">
    <location>
        <begin position="555"/>
        <end position="580"/>
    </location>
</feature>
<feature type="compositionally biased region" description="Polar residues" evidence="1">
    <location>
        <begin position="464"/>
        <end position="474"/>
    </location>
</feature>
<feature type="compositionally biased region" description="Polar residues" evidence="1">
    <location>
        <begin position="529"/>
        <end position="542"/>
    </location>
</feature>
<feature type="compositionally biased region" description="Basic and acidic residues" evidence="1">
    <location>
        <begin position="328"/>
        <end position="337"/>
    </location>
</feature>
<feature type="region of interest" description="Disordered" evidence="1">
    <location>
        <begin position="927"/>
        <end position="977"/>
    </location>
</feature>
<dbReference type="STRING" id="543379.A0A232FGY4"/>
<evidence type="ECO:0000313" key="3">
    <source>
        <dbReference type="Proteomes" id="UP000215335"/>
    </source>
</evidence>
<reference evidence="2 3" key="1">
    <citation type="journal article" date="2017" name="Curr. Biol.">
        <title>The Evolution of Venom by Co-option of Single-Copy Genes.</title>
        <authorList>
            <person name="Martinson E.O."/>
            <person name="Mrinalini"/>
            <person name="Kelkar Y.D."/>
            <person name="Chang C.H."/>
            <person name="Werren J.H."/>
        </authorList>
    </citation>
    <scope>NUCLEOTIDE SEQUENCE [LARGE SCALE GENOMIC DNA]</scope>
    <source>
        <strain evidence="2 3">Alberta</strain>
        <tissue evidence="2">Whole body</tissue>
    </source>
</reference>
<feature type="region of interest" description="Disordered" evidence="1">
    <location>
        <begin position="734"/>
        <end position="767"/>
    </location>
</feature>
<feature type="compositionally biased region" description="Low complexity" evidence="1">
    <location>
        <begin position="795"/>
        <end position="805"/>
    </location>
</feature>
<feature type="region of interest" description="Disordered" evidence="1">
    <location>
        <begin position="593"/>
        <end position="625"/>
    </location>
</feature>
<feature type="compositionally biased region" description="Polar residues" evidence="1">
    <location>
        <begin position="734"/>
        <end position="747"/>
    </location>
</feature>
<feature type="region of interest" description="Disordered" evidence="1">
    <location>
        <begin position="1222"/>
        <end position="1255"/>
    </location>
</feature>
<feature type="compositionally biased region" description="Polar residues" evidence="1">
    <location>
        <begin position="593"/>
        <end position="607"/>
    </location>
</feature>
<feature type="compositionally biased region" description="Basic and acidic residues" evidence="1">
    <location>
        <begin position="381"/>
        <end position="396"/>
    </location>
</feature>
<evidence type="ECO:0008006" key="4">
    <source>
        <dbReference type="Google" id="ProtNLM"/>
    </source>
</evidence>
<feature type="region of interest" description="Disordered" evidence="1">
    <location>
        <begin position="1645"/>
        <end position="1669"/>
    </location>
</feature>
<feature type="region of interest" description="Disordered" evidence="1">
    <location>
        <begin position="521"/>
        <end position="543"/>
    </location>
</feature>
<feature type="compositionally biased region" description="Polar residues" evidence="1">
    <location>
        <begin position="936"/>
        <end position="949"/>
    </location>
</feature>
<feature type="compositionally biased region" description="Basic and acidic residues" evidence="1">
    <location>
        <begin position="245"/>
        <end position="255"/>
    </location>
</feature>
<feature type="compositionally biased region" description="Polar residues" evidence="1">
    <location>
        <begin position="1745"/>
        <end position="1756"/>
    </location>
</feature>
<feature type="compositionally biased region" description="Polar residues" evidence="1">
    <location>
        <begin position="347"/>
        <end position="363"/>
    </location>
</feature>
<accession>A0A232FGY4</accession>
<organism evidence="2 3">
    <name type="scientific">Trichomalopsis sarcophagae</name>
    <dbReference type="NCBI Taxonomy" id="543379"/>
    <lineage>
        <taxon>Eukaryota</taxon>
        <taxon>Metazoa</taxon>
        <taxon>Ecdysozoa</taxon>
        <taxon>Arthropoda</taxon>
        <taxon>Hexapoda</taxon>
        <taxon>Insecta</taxon>
        <taxon>Pterygota</taxon>
        <taxon>Neoptera</taxon>
        <taxon>Endopterygota</taxon>
        <taxon>Hymenoptera</taxon>
        <taxon>Apocrita</taxon>
        <taxon>Proctotrupomorpha</taxon>
        <taxon>Chalcidoidea</taxon>
        <taxon>Pteromalidae</taxon>
        <taxon>Pteromalinae</taxon>
        <taxon>Trichomalopsis</taxon>
    </lineage>
</organism>
<feature type="compositionally biased region" description="Low complexity" evidence="1">
    <location>
        <begin position="748"/>
        <end position="761"/>
    </location>
</feature>
<feature type="compositionally biased region" description="Basic residues" evidence="1">
    <location>
        <begin position="183"/>
        <end position="196"/>
    </location>
</feature>
<feature type="compositionally biased region" description="Low complexity" evidence="1">
    <location>
        <begin position="608"/>
        <end position="619"/>
    </location>
</feature>
<comment type="caution">
    <text evidence="2">The sequence shown here is derived from an EMBL/GenBank/DDBJ whole genome shotgun (WGS) entry which is preliminary data.</text>
</comment>
<dbReference type="Proteomes" id="UP000215335">
    <property type="component" value="Unassembled WGS sequence"/>
</dbReference>
<evidence type="ECO:0000313" key="2">
    <source>
        <dbReference type="EMBL" id="OXU29823.1"/>
    </source>
</evidence>
<feature type="region of interest" description="Disordered" evidence="1">
    <location>
        <begin position="781"/>
        <end position="811"/>
    </location>
</feature>
<feature type="region of interest" description="Disordered" evidence="1">
    <location>
        <begin position="165"/>
        <end position="255"/>
    </location>
</feature>
<feature type="compositionally biased region" description="Low complexity" evidence="1">
    <location>
        <begin position="411"/>
        <end position="422"/>
    </location>
</feature>
<feature type="region of interest" description="Disordered" evidence="1">
    <location>
        <begin position="1816"/>
        <end position="1858"/>
    </location>
</feature>
<feature type="compositionally biased region" description="Low complexity" evidence="1">
    <location>
        <begin position="431"/>
        <end position="454"/>
    </location>
</feature>
<feature type="region of interest" description="Disordered" evidence="1">
    <location>
        <begin position="1702"/>
        <end position="1763"/>
    </location>
</feature>
<feature type="compositionally biased region" description="Low complexity" evidence="1">
    <location>
        <begin position="1648"/>
        <end position="1668"/>
    </location>
</feature>
<protein>
    <recommendedName>
        <fullName evidence="4">WASP family protein member</fullName>
    </recommendedName>
</protein>
<feature type="region of interest" description="Disordered" evidence="1">
    <location>
        <begin position="656"/>
        <end position="702"/>
    </location>
</feature>
<feature type="region of interest" description="Disordered" evidence="1">
    <location>
        <begin position="1144"/>
        <end position="1166"/>
    </location>
</feature>
<feature type="compositionally biased region" description="Basic and acidic residues" evidence="1">
    <location>
        <begin position="960"/>
        <end position="973"/>
    </location>
</feature>
<feature type="region of interest" description="Disordered" evidence="1">
    <location>
        <begin position="328"/>
        <end position="474"/>
    </location>
</feature>
<feature type="compositionally biased region" description="Basic residues" evidence="1">
    <location>
        <begin position="673"/>
        <end position="687"/>
    </location>
</feature>
<dbReference type="EMBL" id="NNAY01000233">
    <property type="protein sequence ID" value="OXU29823.1"/>
    <property type="molecule type" value="Genomic_DNA"/>
</dbReference>
<evidence type="ECO:0000256" key="1">
    <source>
        <dbReference type="SAM" id="MobiDB-lite"/>
    </source>
</evidence>
<feature type="compositionally biased region" description="Polar residues" evidence="1">
    <location>
        <begin position="1576"/>
        <end position="1600"/>
    </location>
</feature>
<proteinExistence type="predicted"/>
<feature type="compositionally biased region" description="Polar residues" evidence="1">
    <location>
        <begin position="225"/>
        <end position="239"/>
    </location>
</feature>
<feature type="region of interest" description="Disordered" evidence="1">
    <location>
        <begin position="1567"/>
        <end position="1611"/>
    </location>
</feature>
<keyword evidence="3" id="KW-1185">Reference proteome</keyword>
<feature type="non-terminal residue" evidence="2">
    <location>
        <position position="1"/>
    </location>
</feature>
<feature type="compositionally biased region" description="Pro residues" evidence="1">
    <location>
        <begin position="1710"/>
        <end position="1723"/>
    </location>
</feature>